<dbReference type="AlphaFoldDB" id="A0A0V1Q0T5"/>
<gene>
    <name evidence="2" type="ORF">AC631_02225</name>
</gene>
<feature type="compositionally biased region" description="Low complexity" evidence="1">
    <location>
        <begin position="246"/>
        <end position="259"/>
    </location>
</feature>
<dbReference type="InterPro" id="IPR010684">
    <property type="entry name" value="RNA_pol_II_trans_fac_SIII_A"/>
</dbReference>
<dbReference type="InterPro" id="IPR051870">
    <property type="entry name" value="Elongin-A_domain"/>
</dbReference>
<dbReference type="PANTHER" id="PTHR15141:SF76">
    <property type="entry name" value="TRANSCRIPTION ELONGATION FACTOR B POLYPEPTIDE 3"/>
    <property type="match status" value="1"/>
</dbReference>
<dbReference type="GO" id="GO:0006368">
    <property type="term" value="P:transcription elongation by RNA polymerase II"/>
    <property type="evidence" value="ECO:0007669"/>
    <property type="project" value="InterPro"/>
</dbReference>
<proteinExistence type="predicted"/>
<protein>
    <recommendedName>
        <fullName evidence="4">Elongin-A</fullName>
    </recommendedName>
</protein>
<feature type="compositionally biased region" description="Low complexity" evidence="1">
    <location>
        <begin position="342"/>
        <end position="352"/>
    </location>
</feature>
<dbReference type="GeneID" id="26839234"/>
<dbReference type="Proteomes" id="UP000054251">
    <property type="component" value="Unassembled WGS sequence"/>
</dbReference>
<comment type="caution">
    <text evidence="2">The sequence shown here is derived from an EMBL/GenBank/DDBJ whole genome shotgun (WGS) entry which is preliminary data.</text>
</comment>
<name>A0A0V1Q0T5_9ASCO</name>
<evidence type="ECO:0008006" key="4">
    <source>
        <dbReference type="Google" id="ProtNLM"/>
    </source>
</evidence>
<dbReference type="Pfam" id="PF06881">
    <property type="entry name" value="Elongin_A"/>
    <property type="match status" value="1"/>
</dbReference>
<organism evidence="2 3">
    <name type="scientific">Debaryomyces fabryi</name>
    <dbReference type="NCBI Taxonomy" id="58627"/>
    <lineage>
        <taxon>Eukaryota</taxon>
        <taxon>Fungi</taxon>
        <taxon>Dikarya</taxon>
        <taxon>Ascomycota</taxon>
        <taxon>Saccharomycotina</taxon>
        <taxon>Pichiomycetes</taxon>
        <taxon>Debaryomycetaceae</taxon>
        <taxon>Debaryomyces</taxon>
    </lineage>
</organism>
<evidence type="ECO:0000313" key="2">
    <source>
        <dbReference type="EMBL" id="KSA02012.1"/>
    </source>
</evidence>
<dbReference type="RefSeq" id="XP_015468114.1">
    <property type="nucleotide sequence ID" value="XM_015611055.1"/>
</dbReference>
<sequence length="413" mass="46115">MASVEQSYYNPRSRKKVLSLVEIATNKCIQHVAKLEDVGATPFHLLVPVLRKMNAKQLGQIEELSPQITPESDELWINLVSKEFPDRPILANNTGTSNSRSKRSNVVAAAAASGRPLLFCDMPMKSLYFKYSDERESFREDSAERLRKITQRLKKEKSANSIVSVPELLRDPTVRRQRYDGGSAYTPSYGPKNSILNKARKEIRNRSLMFPNYAQKVKKYDPYDAFKQKSSPCIQPRPPVSHFLHQPRQQPRLPQSPRSTKQPAHPVVPKYAPRFNHDRGDNSSPMGGPVVFNGQPIQYSTNPPRPNGTVPKLNLGASSFSSSPKSASPPLHTSLPEPHSPPTSVSSSSPLPRAVSEAIRKRKPEPSIFLTGSRNKRPMRVPRAQMKGPAPSNDSSSHTLDKKITLIKSSIFN</sequence>
<feature type="region of interest" description="Disordered" evidence="1">
    <location>
        <begin position="228"/>
        <end position="404"/>
    </location>
</feature>
<dbReference type="GO" id="GO:0070449">
    <property type="term" value="C:elongin complex"/>
    <property type="evidence" value="ECO:0007669"/>
    <property type="project" value="InterPro"/>
</dbReference>
<dbReference type="PANTHER" id="PTHR15141">
    <property type="entry name" value="TRANSCRIPTION ELONGATION FACTOR B POLYPEPTIDE 3"/>
    <property type="match status" value="1"/>
</dbReference>
<evidence type="ECO:0000313" key="3">
    <source>
        <dbReference type="Proteomes" id="UP000054251"/>
    </source>
</evidence>
<accession>A0A0V1Q0T5</accession>
<reference evidence="2 3" key="1">
    <citation type="submission" date="2015-11" db="EMBL/GenBank/DDBJ databases">
        <title>The genome of Debaryomyces fabryi.</title>
        <authorList>
            <person name="Tafer H."/>
            <person name="Lopandic K."/>
        </authorList>
    </citation>
    <scope>NUCLEOTIDE SEQUENCE [LARGE SCALE GENOMIC DNA]</scope>
    <source>
        <strain evidence="2 3">CBS 789</strain>
    </source>
</reference>
<feature type="compositionally biased region" description="Low complexity" evidence="1">
    <location>
        <begin position="318"/>
        <end position="330"/>
    </location>
</feature>
<dbReference type="OrthoDB" id="21513at2759"/>
<keyword evidence="3" id="KW-1185">Reference proteome</keyword>
<dbReference type="Gene3D" id="6.10.250.3180">
    <property type="match status" value="1"/>
</dbReference>
<evidence type="ECO:0000256" key="1">
    <source>
        <dbReference type="SAM" id="MobiDB-lite"/>
    </source>
</evidence>
<dbReference type="EMBL" id="LMYN01000037">
    <property type="protein sequence ID" value="KSA02012.1"/>
    <property type="molecule type" value="Genomic_DNA"/>
</dbReference>